<dbReference type="AlphaFoldDB" id="A0A364Y143"/>
<gene>
    <name evidence="1" type="ORF">DQQ10_15710</name>
</gene>
<dbReference type="RefSeq" id="WP_112747841.1">
    <property type="nucleotide sequence ID" value="NZ_QMFY01000008.1"/>
</dbReference>
<reference evidence="1 2" key="1">
    <citation type="submission" date="2018-06" db="EMBL/GenBank/DDBJ databases">
        <title>Chryseolinea flavus sp. nov., a member of the phylum Bacteroidetes isolated from soil.</title>
        <authorList>
            <person name="Li Y."/>
            <person name="Wang J."/>
        </authorList>
    </citation>
    <scope>NUCLEOTIDE SEQUENCE [LARGE SCALE GENOMIC DNA]</scope>
    <source>
        <strain evidence="1 2">SDU1-6</strain>
    </source>
</reference>
<evidence type="ECO:0000313" key="2">
    <source>
        <dbReference type="Proteomes" id="UP000251889"/>
    </source>
</evidence>
<name>A0A364Y143_9BACT</name>
<accession>A0A364Y143</accession>
<protein>
    <submittedName>
        <fullName evidence="1">Uncharacterized protein</fullName>
    </submittedName>
</protein>
<keyword evidence="2" id="KW-1185">Reference proteome</keyword>
<dbReference type="OrthoDB" id="981064at2"/>
<proteinExistence type="predicted"/>
<organism evidence="1 2">
    <name type="scientific">Pseudochryseolinea flava</name>
    <dbReference type="NCBI Taxonomy" id="2059302"/>
    <lineage>
        <taxon>Bacteria</taxon>
        <taxon>Pseudomonadati</taxon>
        <taxon>Bacteroidota</taxon>
        <taxon>Cytophagia</taxon>
        <taxon>Cytophagales</taxon>
        <taxon>Fulvivirgaceae</taxon>
        <taxon>Pseudochryseolinea</taxon>
    </lineage>
</organism>
<sequence length="209" mass="22883">MKRSILLCIAIFTVVFATDIVFQKHIPTAAVVEPAVIPVNHQQTLPKMNVAILKVIEESGATIAFSYSKVVCTEFVIGVLDRLIPVTAKIKKDIRIITTQDLETLVKEDAQVIKGVQTALVNAGIGTVVEPHNAMAGDLVQFWNLSVLGPYGHCGFVVESKPGEYLTMYSSHPITGGFGKQTFPWPEKIYCVRLEAQKKPPQHEAASNL</sequence>
<evidence type="ECO:0000313" key="1">
    <source>
        <dbReference type="EMBL" id="RAW00003.1"/>
    </source>
</evidence>
<dbReference type="Proteomes" id="UP000251889">
    <property type="component" value="Unassembled WGS sequence"/>
</dbReference>
<comment type="caution">
    <text evidence="1">The sequence shown here is derived from an EMBL/GenBank/DDBJ whole genome shotgun (WGS) entry which is preliminary data.</text>
</comment>
<dbReference type="EMBL" id="QMFY01000008">
    <property type="protein sequence ID" value="RAW00003.1"/>
    <property type="molecule type" value="Genomic_DNA"/>
</dbReference>